<gene>
    <name evidence="1" type="ORF">WJX81_004546</name>
</gene>
<dbReference type="EMBL" id="JALJOU010000028">
    <property type="protein sequence ID" value="KAK9835358.1"/>
    <property type="molecule type" value="Genomic_DNA"/>
</dbReference>
<protein>
    <submittedName>
        <fullName evidence="1">Uncharacterized protein</fullName>
    </submittedName>
</protein>
<keyword evidence="2" id="KW-1185">Reference proteome</keyword>
<comment type="caution">
    <text evidence="1">The sequence shown here is derived from an EMBL/GenBank/DDBJ whole genome shotgun (WGS) entry which is preliminary data.</text>
</comment>
<dbReference type="Proteomes" id="UP001445335">
    <property type="component" value="Unassembled WGS sequence"/>
</dbReference>
<accession>A0AAW1RNR8</accession>
<reference evidence="1 2" key="1">
    <citation type="journal article" date="2024" name="Nat. Commun.">
        <title>Phylogenomics reveals the evolutionary origins of lichenization in chlorophyte algae.</title>
        <authorList>
            <person name="Puginier C."/>
            <person name="Libourel C."/>
            <person name="Otte J."/>
            <person name="Skaloud P."/>
            <person name="Haon M."/>
            <person name="Grisel S."/>
            <person name="Petersen M."/>
            <person name="Berrin J.G."/>
            <person name="Delaux P.M."/>
            <person name="Dal Grande F."/>
            <person name="Keller J."/>
        </authorList>
    </citation>
    <scope>NUCLEOTIDE SEQUENCE [LARGE SCALE GENOMIC DNA]</scope>
    <source>
        <strain evidence="1 2">SAG 245.80</strain>
    </source>
</reference>
<name>A0AAW1RNR8_9CHLO</name>
<dbReference type="AlphaFoldDB" id="A0AAW1RNR8"/>
<evidence type="ECO:0000313" key="1">
    <source>
        <dbReference type="EMBL" id="KAK9835358.1"/>
    </source>
</evidence>
<proteinExistence type="predicted"/>
<organism evidence="1 2">
    <name type="scientific">Elliptochloris bilobata</name>
    <dbReference type="NCBI Taxonomy" id="381761"/>
    <lineage>
        <taxon>Eukaryota</taxon>
        <taxon>Viridiplantae</taxon>
        <taxon>Chlorophyta</taxon>
        <taxon>core chlorophytes</taxon>
        <taxon>Trebouxiophyceae</taxon>
        <taxon>Trebouxiophyceae incertae sedis</taxon>
        <taxon>Elliptochloris clade</taxon>
        <taxon>Elliptochloris</taxon>
    </lineage>
</organism>
<evidence type="ECO:0000313" key="2">
    <source>
        <dbReference type="Proteomes" id="UP001445335"/>
    </source>
</evidence>
<sequence>MWVTSQQYPGGAGDELDKETSLEIAQRMPQRSTSEIDKYMQSTVPAQPMATSFSCTAAYPKAYPSRPGQGTCAYGMRKPSLKGPNPFEQARLAAMASASAQ</sequence>